<evidence type="ECO:0000256" key="11">
    <source>
        <dbReference type="SAM" id="Phobius"/>
    </source>
</evidence>
<keyword evidence="4" id="KW-0813">Transport</keyword>
<dbReference type="PANTHER" id="PTHR33909">
    <property type="entry name" value="SEC TRANSLOCON ACCESSORY COMPLEX SUBUNIT YAJC"/>
    <property type="match status" value="1"/>
</dbReference>
<organism evidence="12">
    <name type="scientific">uncultured Desulfobacteraceae bacterium</name>
    <dbReference type="NCBI Taxonomy" id="218296"/>
    <lineage>
        <taxon>Bacteria</taxon>
        <taxon>Pseudomonadati</taxon>
        <taxon>Thermodesulfobacteriota</taxon>
        <taxon>Desulfobacteria</taxon>
        <taxon>Desulfobacterales</taxon>
        <taxon>Desulfobacteraceae</taxon>
        <taxon>environmental samples</taxon>
    </lineage>
</organism>
<evidence type="ECO:0000256" key="6">
    <source>
        <dbReference type="ARBA" id="ARBA00022692"/>
    </source>
</evidence>
<dbReference type="PANTHER" id="PTHR33909:SF1">
    <property type="entry name" value="SEC TRANSLOCON ACCESSORY COMPLEX SUBUNIT YAJC"/>
    <property type="match status" value="1"/>
</dbReference>
<evidence type="ECO:0000256" key="4">
    <source>
        <dbReference type="ARBA" id="ARBA00022448"/>
    </source>
</evidence>
<dbReference type="AlphaFoldDB" id="A0A484HNF0"/>
<dbReference type="GO" id="GO:0005886">
    <property type="term" value="C:plasma membrane"/>
    <property type="evidence" value="ECO:0007669"/>
    <property type="project" value="UniProtKB-SubCell"/>
</dbReference>
<evidence type="ECO:0000256" key="1">
    <source>
        <dbReference type="ARBA" id="ARBA00004162"/>
    </source>
</evidence>
<evidence type="ECO:0000256" key="8">
    <source>
        <dbReference type="ARBA" id="ARBA00022989"/>
    </source>
</evidence>
<gene>
    <name evidence="12" type="ORF">EPICR_60085</name>
</gene>
<evidence type="ECO:0000256" key="7">
    <source>
        <dbReference type="ARBA" id="ARBA00022927"/>
    </source>
</evidence>
<evidence type="ECO:0000256" key="2">
    <source>
        <dbReference type="ARBA" id="ARBA00006742"/>
    </source>
</evidence>
<comment type="subcellular location">
    <subcellularLocation>
        <location evidence="1">Cell membrane</location>
        <topology evidence="1">Single-pass membrane protein</topology>
    </subcellularLocation>
</comment>
<evidence type="ECO:0000256" key="5">
    <source>
        <dbReference type="ARBA" id="ARBA00022475"/>
    </source>
</evidence>
<evidence type="ECO:0000256" key="3">
    <source>
        <dbReference type="ARBA" id="ARBA00014962"/>
    </source>
</evidence>
<feature type="transmembrane region" description="Helical" evidence="11">
    <location>
        <begin position="20"/>
        <end position="39"/>
    </location>
</feature>
<reference evidence="12" key="1">
    <citation type="submission" date="2019-01" db="EMBL/GenBank/DDBJ databases">
        <authorList>
            <consortium name="Genoscope - CEA"/>
            <person name="William W."/>
        </authorList>
    </citation>
    <scope>NUCLEOTIDE SEQUENCE</scope>
    <source>
        <strain evidence="12">CR-1</strain>
    </source>
</reference>
<dbReference type="SMART" id="SM01323">
    <property type="entry name" value="YajC"/>
    <property type="match status" value="1"/>
</dbReference>
<keyword evidence="8 11" id="KW-1133">Transmembrane helix</keyword>
<keyword evidence="5" id="KW-1003">Cell membrane</keyword>
<keyword evidence="10 11" id="KW-0472">Membrane</keyword>
<sequence length="112" mass="11886">MLNIAYAMGQSGAGGQGASGGLAAFIPFILMFVVFYFLLIRPQQKKTKAHREMIANLKKGDKIITSGGLHGRITGLDESVCTVEIADRVRVKVSRASVSGLDQPAPATPAKK</sequence>
<dbReference type="EMBL" id="CAACVI010000049">
    <property type="protein sequence ID" value="VEN75098.1"/>
    <property type="molecule type" value="Genomic_DNA"/>
</dbReference>
<evidence type="ECO:0000256" key="9">
    <source>
        <dbReference type="ARBA" id="ARBA00023010"/>
    </source>
</evidence>
<keyword evidence="7" id="KW-0653">Protein transport</keyword>
<dbReference type="InterPro" id="IPR003849">
    <property type="entry name" value="Preprotein_translocase_YajC"/>
</dbReference>
<dbReference type="NCBIfam" id="TIGR00739">
    <property type="entry name" value="yajC"/>
    <property type="match status" value="1"/>
</dbReference>
<keyword evidence="6 11" id="KW-0812">Transmembrane</keyword>
<keyword evidence="9" id="KW-0811">Translocation</keyword>
<evidence type="ECO:0000313" key="12">
    <source>
        <dbReference type="EMBL" id="VEN75098.1"/>
    </source>
</evidence>
<accession>A0A484HNF0</accession>
<comment type="similarity">
    <text evidence="2">Belongs to the YajC family.</text>
</comment>
<dbReference type="Pfam" id="PF02699">
    <property type="entry name" value="YajC"/>
    <property type="match status" value="1"/>
</dbReference>
<protein>
    <recommendedName>
        <fullName evidence="3">Sec translocon accessory complex subunit YajC</fullName>
    </recommendedName>
</protein>
<dbReference type="GO" id="GO:0015031">
    <property type="term" value="P:protein transport"/>
    <property type="evidence" value="ECO:0007669"/>
    <property type="project" value="UniProtKB-KW"/>
</dbReference>
<dbReference type="PRINTS" id="PR01853">
    <property type="entry name" value="YAJCTRNLCASE"/>
</dbReference>
<evidence type="ECO:0000256" key="10">
    <source>
        <dbReference type="ARBA" id="ARBA00023136"/>
    </source>
</evidence>
<name>A0A484HNF0_9BACT</name>
<proteinExistence type="inferred from homology"/>